<dbReference type="Pfam" id="PF01486">
    <property type="entry name" value="K-box"/>
    <property type="match status" value="1"/>
</dbReference>
<dbReference type="AlphaFoldDB" id="A0A426YWH7"/>
<protein>
    <recommendedName>
        <fullName evidence="1">K-box domain-containing protein</fullName>
    </recommendedName>
</protein>
<dbReference type="EMBL" id="AMZH03009785">
    <property type="protein sequence ID" value="RRT56068.1"/>
    <property type="molecule type" value="Genomic_DNA"/>
</dbReference>
<name>A0A426YWH7_ENSVE</name>
<dbReference type="InterPro" id="IPR002487">
    <property type="entry name" value="TF_Kbox"/>
</dbReference>
<sequence>MRCQKFNHVLSLKNVVCPHRQMRGETLESLTLEELQQLEKTLEAGLDRVVNRKVNLVLMMIDPFRSSAQIMQQISTLQQKVKEMRCINIESHDLLLLMTFSPSLCFPWCTGVAAGRRKCEAKATWFFFLGGGLQAMEMPNPGKQIMAEKENVVNEDGQSSESVTNALHPGGPQECDDSSVTSLKLGYVSEVNIYAILQSEH</sequence>
<feature type="domain" description="K-box" evidence="1">
    <location>
        <begin position="19"/>
        <end position="81"/>
    </location>
</feature>
<gene>
    <name evidence="2" type="ORF">B296_00006088</name>
</gene>
<proteinExistence type="predicted"/>
<comment type="caution">
    <text evidence="2">The sequence shown here is derived from an EMBL/GenBank/DDBJ whole genome shotgun (WGS) entry which is preliminary data.</text>
</comment>
<dbReference type="Proteomes" id="UP000287651">
    <property type="component" value="Unassembled WGS sequence"/>
</dbReference>
<accession>A0A426YWH7</accession>
<dbReference type="GO" id="GO:0003700">
    <property type="term" value="F:DNA-binding transcription factor activity"/>
    <property type="evidence" value="ECO:0007669"/>
    <property type="project" value="InterPro"/>
</dbReference>
<reference evidence="2 3" key="1">
    <citation type="journal article" date="2014" name="Agronomy (Basel)">
        <title>A Draft Genome Sequence for Ensete ventricosum, the Drought-Tolerant Tree Against Hunger.</title>
        <authorList>
            <person name="Harrison J."/>
            <person name="Moore K.A."/>
            <person name="Paszkiewicz K."/>
            <person name="Jones T."/>
            <person name="Grant M."/>
            <person name="Ambacheew D."/>
            <person name="Muzemil S."/>
            <person name="Studholme D.J."/>
        </authorList>
    </citation>
    <scope>NUCLEOTIDE SEQUENCE [LARGE SCALE GENOMIC DNA]</scope>
</reference>
<evidence type="ECO:0000313" key="3">
    <source>
        <dbReference type="Proteomes" id="UP000287651"/>
    </source>
</evidence>
<dbReference type="GO" id="GO:0005634">
    <property type="term" value="C:nucleus"/>
    <property type="evidence" value="ECO:0007669"/>
    <property type="project" value="InterPro"/>
</dbReference>
<evidence type="ECO:0000259" key="1">
    <source>
        <dbReference type="Pfam" id="PF01486"/>
    </source>
</evidence>
<organism evidence="2 3">
    <name type="scientific">Ensete ventricosum</name>
    <name type="common">Abyssinian banana</name>
    <name type="synonym">Musa ensete</name>
    <dbReference type="NCBI Taxonomy" id="4639"/>
    <lineage>
        <taxon>Eukaryota</taxon>
        <taxon>Viridiplantae</taxon>
        <taxon>Streptophyta</taxon>
        <taxon>Embryophyta</taxon>
        <taxon>Tracheophyta</taxon>
        <taxon>Spermatophyta</taxon>
        <taxon>Magnoliopsida</taxon>
        <taxon>Liliopsida</taxon>
        <taxon>Zingiberales</taxon>
        <taxon>Musaceae</taxon>
        <taxon>Ensete</taxon>
    </lineage>
</organism>
<evidence type="ECO:0000313" key="2">
    <source>
        <dbReference type="EMBL" id="RRT56068.1"/>
    </source>
</evidence>